<evidence type="ECO:0000313" key="2">
    <source>
        <dbReference type="Proteomes" id="UP000192343"/>
    </source>
</evidence>
<dbReference type="PANTHER" id="PTHR41791">
    <property type="entry name" value="SSL7039 PROTEIN"/>
    <property type="match status" value="1"/>
</dbReference>
<dbReference type="RefSeq" id="WP_083053079.1">
    <property type="nucleotide sequence ID" value="NZ_MWQY01000041.1"/>
</dbReference>
<accession>A0A1Y1RTY3</accession>
<dbReference type="OrthoDB" id="5296237at2"/>
<gene>
    <name evidence="1" type="ORF">B4O97_18890</name>
</gene>
<organism evidence="1 2">
    <name type="scientific">Marispirochaeta aestuarii</name>
    <dbReference type="NCBI Taxonomy" id="1963862"/>
    <lineage>
        <taxon>Bacteria</taxon>
        <taxon>Pseudomonadati</taxon>
        <taxon>Spirochaetota</taxon>
        <taxon>Spirochaetia</taxon>
        <taxon>Spirochaetales</taxon>
        <taxon>Spirochaetaceae</taxon>
        <taxon>Marispirochaeta</taxon>
    </lineage>
</organism>
<sequence>MIAQPIRIVIFQDPTNSKEPFAEWVSSIAGTDRARIFTRLDRVEQGNLGNYKSLGDNLFELRFTFGPGYRVYFGMEEKSLILLLAGGSKSTQNRDIKKARQYWDIYRREN</sequence>
<dbReference type="InterPro" id="IPR014056">
    <property type="entry name" value="TypeIITA-like_toxin_pred"/>
</dbReference>
<keyword evidence="2" id="KW-1185">Reference proteome</keyword>
<evidence type="ECO:0008006" key="3">
    <source>
        <dbReference type="Google" id="ProtNLM"/>
    </source>
</evidence>
<dbReference type="AlphaFoldDB" id="A0A1Y1RTY3"/>
<dbReference type="STRING" id="1963862.B4O97_18890"/>
<dbReference type="InterPro" id="IPR009241">
    <property type="entry name" value="HigB-like"/>
</dbReference>
<dbReference type="NCBIfam" id="TIGR02683">
    <property type="entry name" value="upstrm_HI1419"/>
    <property type="match status" value="1"/>
</dbReference>
<proteinExistence type="predicted"/>
<comment type="caution">
    <text evidence="1">The sequence shown here is derived from an EMBL/GenBank/DDBJ whole genome shotgun (WGS) entry which is preliminary data.</text>
</comment>
<dbReference type="PIRSF" id="PIRSF028744">
    <property type="entry name" value="Addict_mod_HI1419"/>
    <property type="match status" value="1"/>
</dbReference>
<dbReference type="PANTHER" id="PTHR41791:SF1">
    <property type="entry name" value="SSL7039 PROTEIN"/>
    <property type="match status" value="1"/>
</dbReference>
<dbReference type="Proteomes" id="UP000192343">
    <property type="component" value="Unassembled WGS sequence"/>
</dbReference>
<name>A0A1Y1RTY3_9SPIO</name>
<dbReference type="EMBL" id="MWQY01000041">
    <property type="protein sequence ID" value="ORC29590.1"/>
    <property type="molecule type" value="Genomic_DNA"/>
</dbReference>
<reference evidence="1 2" key="1">
    <citation type="submission" date="2017-03" db="EMBL/GenBank/DDBJ databases">
        <title>Draft Genome sequence of Marispirochaeta sp. strain JC444.</title>
        <authorList>
            <person name="Shivani Y."/>
            <person name="Subhash Y."/>
            <person name="Sasikala C."/>
            <person name="Ramana C."/>
        </authorList>
    </citation>
    <scope>NUCLEOTIDE SEQUENCE [LARGE SCALE GENOMIC DNA]</scope>
    <source>
        <strain evidence="1 2">JC444</strain>
    </source>
</reference>
<protein>
    <recommendedName>
        <fullName evidence="3">Addiction module protein</fullName>
    </recommendedName>
</protein>
<evidence type="ECO:0000313" key="1">
    <source>
        <dbReference type="EMBL" id="ORC29590.1"/>
    </source>
</evidence>
<dbReference type="Pfam" id="PF05973">
    <property type="entry name" value="Gp49"/>
    <property type="match status" value="1"/>
</dbReference>